<evidence type="ECO:0000313" key="7">
    <source>
        <dbReference type="EMBL" id="CQR51925.1"/>
    </source>
</evidence>
<dbReference type="SUPFAM" id="SSF53720">
    <property type="entry name" value="ALDH-like"/>
    <property type="match status" value="1"/>
</dbReference>
<dbReference type="Gene3D" id="3.40.309.10">
    <property type="entry name" value="Aldehyde Dehydrogenase, Chain A, domain 2"/>
    <property type="match status" value="1"/>
</dbReference>
<comment type="similarity">
    <text evidence="1">Belongs to the aldehyde dehydrogenase family.</text>
</comment>
<evidence type="ECO:0000256" key="4">
    <source>
        <dbReference type="ARBA" id="ARBA00024226"/>
    </source>
</evidence>
<evidence type="ECO:0000259" key="6">
    <source>
        <dbReference type="Pfam" id="PF00171"/>
    </source>
</evidence>
<dbReference type="Pfam" id="PF00171">
    <property type="entry name" value="Aldedh"/>
    <property type="match status" value="1"/>
</dbReference>
<evidence type="ECO:0000313" key="8">
    <source>
        <dbReference type="Proteomes" id="UP000198902"/>
    </source>
</evidence>
<evidence type="ECO:0000256" key="1">
    <source>
        <dbReference type="ARBA" id="ARBA00009986"/>
    </source>
</evidence>
<protein>
    <recommendedName>
        <fullName evidence="4">aldehyde dehydrogenase (NAD(+))</fullName>
        <ecNumber evidence="4">1.2.1.3</ecNumber>
    </recommendedName>
</protein>
<comment type="subunit">
    <text evidence="2">Homotetramer.</text>
</comment>
<dbReference type="GO" id="GO:0004029">
    <property type="term" value="F:aldehyde dehydrogenase (NAD+) activity"/>
    <property type="evidence" value="ECO:0007669"/>
    <property type="project" value="UniProtKB-EC"/>
</dbReference>
<proteinExistence type="inferred from homology"/>
<dbReference type="InterPro" id="IPR016160">
    <property type="entry name" value="Ald_DH_CS_CYS"/>
</dbReference>
<dbReference type="EC" id="1.2.1.3" evidence="4"/>
<dbReference type="Gene3D" id="3.40.605.10">
    <property type="entry name" value="Aldehyde Dehydrogenase, Chain A, domain 1"/>
    <property type="match status" value="1"/>
</dbReference>
<dbReference type="OrthoDB" id="6342at2157"/>
<gene>
    <name evidence="7" type="primary">aldHT_3</name>
    <name evidence="7" type="ORF">BN996_02892</name>
</gene>
<keyword evidence="8" id="KW-1185">Reference proteome</keyword>
<feature type="domain" description="Aldehyde dehydrogenase" evidence="6">
    <location>
        <begin position="13"/>
        <end position="479"/>
    </location>
</feature>
<dbReference type="InterPro" id="IPR016163">
    <property type="entry name" value="Ald_DH_C"/>
</dbReference>
<reference evidence="8" key="1">
    <citation type="submission" date="2015-03" db="EMBL/GenBank/DDBJ databases">
        <authorList>
            <person name="Urmite Genomes"/>
        </authorList>
    </citation>
    <scope>NUCLEOTIDE SEQUENCE [LARGE SCALE GENOMIC DNA]</scope>
    <source>
        <strain evidence="8">Arc-Hr</strain>
    </source>
</reference>
<dbReference type="FunFam" id="3.40.605.10:FF:000007">
    <property type="entry name" value="NAD/NADP-dependent betaine aldehyde dehydrogenase"/>
    <property type="match status" value="1"/>
</dbReference>
<evidence type="ECO:0000256" key="2">
    <source>
        <dbReference type="ARBA" id="ARBA00011881"/>
    </source>
</evidence>
<dbReference type="EMBL" id="CSTE01000003">
    <property type="protein sequence ID" value="CQR51925.1"/>
    <property type="molecule type" value="Genomic_DNA"/>
</dbReference>
<evidence type="ECO:0000256" key="5">
    <source>
        <dbReference type="ARBA" id="ARBA00049194"/>
    </source>
</evidence>
<name>A0A0D6JU78_9EURY</name>
<comment type="catalytic activity">
    <reaction evidence="5">
        <text>an aldehyde + NAD(+) + H2O = a carboxylate + NADH + 2 H(+)</text>
        <dbReference type="Rhea" id="RHEA:16185"/>
        <dbReference type="ChEBI" id="CHEBI:15377"/>
        <dbReference type="ChEBI" id="CHEBI:15378"/>
        <dbReference type="ChEBI" id="CHEBI:17478"/>
        <dbReference type="ChEBI" id="CHEBI:29067"/>
        <dbReference type="ChEBI" id="CHEBI:57540"/>
        <dbReference type="ChEBI" id="CHEBI:57945"/>
        <dbReference type="EC" id="1.2.1.3"/>
    </reaction>
</comment>
<dbReference type="PANTHER" id="PTHR42804:SF1">
    <property type="entry name" value="ALDEHYDE DEHYDROGENASE-RELATED"/>
    <property type="match status" value="1"/>
</dbReference>
<dbReference type="Proteomes" id="UP000198902">
    <property type="component" value="Unassembled WGS sequence"/>
</dbReference>
<dbReference type="InterPro" id="IPR016162">
    <property type="entry name" value="Ald_DH_N"/>
</dbReference>
<organism evidence="7 8">
    <name type="scientific">Haloferax massiliensis</name>
    <dbReference type="NCBI Taxonomy" id="1476858"/>
    <lineage>
        <taxon>Archaea</taxon>
        <taxon>Methanobacteriati</taxon>
        <taxon>Methanobacteriota</taxon>
        <taxon>Stenosarchaea group</taxon>
        <taxon>Halobacteria</taxon>
        <taxon>Halobacteriales</taxon>
        <taxon>Haloferacaceae</taxon>
        <taxon>Haloferax</taxon>
    </lineage>
</organism>
<dbReference type="PROSITE" id="PS00070">
    <property type="entry name" value="ALDEHYDE_DEHYDR_CYS"/>
    <property type="match status" value="1"/>
</dbReference>
<dbReference type="PANTHER" id="PTHR42804">
    <property type="entry name" value="ALDEHYDE DEHYDROGENASE"/>
    <property type="match status" value="1"/>
</dbReference>
<evidence type="ECO:0000256" key="3">
    <source>
        <dbReference type="ARBA" id="ARBA00023002"/>
    </source>
</evidence>
<keyword evidence="3" id="KW-0560">Oxidoreductase</keyword>
<dbReference type="AlphaFoldDB" id="A0A0D6JU78"/>
<sequence length="483" mass="50375">MSRTYGNFIDGEWTDSQSGETFEVTNPAAAGEVVSVHPASTEADVEAALDAAVAAQDEWASTPGPSRGAILREAGNNLEARKDEATEVLVREEGKTRSEAGGEVQRAIDIFHYYGAKARDVGGTVKSASAPGKDLYTKHEPLGTVALITPWNYPIAIPVWKLAPALAAGNTAVLKPASEAPGVVAIVLECLDDAGLPAGVANTITGSGSEVGGPLIESERIDGVSFTGSTAVGTMVAETAAVDLKRVQCEMGGKNPTVVMPSADIEDAAETVGVGAFGTTGQSCTATSRAIVHEDVYDEFVAAVSDYAESLVVGDGLDDPDVGPHVSESELSSTLEYIDIGSAEGATLEAGGSRLFGDDYDDGYFVEPTVFSGVENDARIAQEEIFGPVLAVVKADSFEDALALANDVDYGLSASIVTQDLSEGKRFVNEVEAGVAKINEKTTGLELHVPFGGYKDSSTNTYREQGDAGLDFFSSVKTIYENY</sequence>
<accession>A0A0D6JU78</accession>
<dbReference type="InterPro" id="IPR016161">
    <property type="entry name" value="Ald_DH/histidinol_DH"/>
</dbReference>
<dbReference type="RefSeq" id="WP_089780171.1">
    <property type="nucleotide sequence ID" value="NZ_CABLRR010000003.1"/>
</dbReference>
<dbReference type="InterPro" id="IPR015590">
    <property type="entry name" value="Aldehyde_DH_dom"/>
</dbReference>